<accession>A0A1F8C2P8</accession>
<comment type="caution">
    <text evidence="1">The sequence shown here is derived from an EMBL/GenBank/DDBJ whole genome shotgun (WGS) entry which is preliminary data.</text>
</comment>
<dbReference type="Proteomes" id="UP000178429">
    <property type="component" value="Unassembled WGS sequence"/>
</dbReference>
<name>A0A1F8C2P8_9BACT</name>
<organism evidence="1 2">
    <name type="scientific">Candidatus Woesebacteria bacterium RIFCSPLOWO2_01_FULL_44_14</name>
    <dbReference type="NCBI Taxonomy" id="1802525"/>
    <lineage>
        <taxon>Bacteria</taxon>
        <taxon>Candidatus Woeseibacteriota</taxon>
    </lineage>
</organism>
<dbReference type="STRING" id="1802525.A2975_00175"/>
<evidence type="ECO:0000313" key="1">
    <source>
        <dbReference type="EMBL" id="OGM70616.1"/>
    </source>
</evidence>
<proteinExistence type="predicted"/>
<evidence type="ECO:0008006" key="3">
    <source>
        <dbReference type="Google" id="ProtNLM"/>
    </source>
</evidence>
<sequence length="228" mass="27539">MKNLMIYINPSRHFDDEHTRYAPIQIDNSLKYWKPEEILLVTNFPYKYHDIKACEVPDNLFFKFWRTSSKINAIVYLLENKILTESAWMHDFDAFQVNPFKLRLKQDLGLTDYGWKPKINTGSFFFKPTALDIFKWIKKDMYKRQAAEEDILWILYKENFRNIRARCQKLNITYNLGKRNVEFNLQIADKPIRVFHFHPYRESLFQKFKPHLPDSLAKLIYEKSPNLS</sequence>
<evidence type="ECO:0000313" key="2">
    <source>
        <dbReference type="Proteomes" id="UP000178429"/>
    </source>
</evidence>
<gene>
    <name evidence="1" type="ORF">A2975_00175</name>
</gene>
<dbReference type="EMBL" id="MGHL01000003">
    <property type="protein sequence ID" value="OGM70616.1"/>
    <property type="molecule type" value="Genomic_DNA"/>
</dbReference>
<dbReference type="AlphaFoldDB" id="A0A1F8C2P8"/>
<reference evidence="1 2" key="1">
    <citation type="journal article" date="2016" name="Nat. Commun.">
        <title>Thousands of microbial genomes shed light on interconnected biogeochemical processes in an aquifer system.</title>
        <authorList>
            <person name="Anantharaman K."/>
            <person name="Brown C.T."/>
            <person name="Hug L.A."/>
            <person name="Sharon I."/>
            <person name="Castelle C.J."/>
            <person name="Probst A.J."/>
            <person name="Thomas B.C."/>
            <person name="Singh A."/>
            <person name="Wilkins M.J."/>
            <person name="Karaoz U."/>
            <person name="Brodie E.L."/>
            <person name="Williams K.H."/>
            <person name="Hubbard S.S."/>
            <person name="Banfield J.F."/>
        </authorList>
    </citation>
    <scope>NUCLEOTIDE SEQUENCE [LARGE SCALE GENOMIC DNA]</scope>
</reference>
<protein>
    <recommendedName>
        <fullName evidence="3">Nucleotide-diphospho-sugar transferase domain-containing protein</fullName>
    </recommendedName>
</protein>